<dbReference type="EMBL" id="JACEIK010004833">
    <property type="protein sequence ID" value="MCD9646537.1"/>
    <property type="molecule type" value="Genomic_DNA"/>
</dbReference>
<name>A0ABS8VJX4_DATST</name>
<gene>
    <name evidence="1" type="ORF">HAX54_036456</name>
</gene>
<dbReference type="Proteomes" id="UP000823775">
    <property type="component" value="Unassembled WGS sequence"/>
</dbReference>
<evidence type="ECO:0000313" key="1">
    <source>
        <dbReference type="EMBL" id="MCD9646537.1"/>
    </source>
</evidence>
<reference evidence="1 2" key="1">
    <citation type="journal article" date="2021" name="BMC Genomics">
        <title>Datura genome reveals duplications of psychoactive alkaloid biosynthetic genes and high mutation rate following tissue culture.</title>
        <authorList>
            <person name="Rajewski A."/>
            <person name="Carter-House D."/>
            <person name="Stajich J."/>
            <person name="Litt A."/>
        </authorList>
    </citation>
    <scope>NUCLEOTIDE SEQUENCE [LARGE SCALE GENOMIC DNA]</scope>
    <source>
        <strain evidence="1">AR-01</strain>
    </source>
</reference>
<organism evidence="1 2">
    <name type="scientific">Datura stramonium</name>
    <name type="common">Jimsonweed</name>
    <name type="synonym">Common thornapple</name>
    <dbReference type="NCBI Taxonomy" id="4076"/>
    <lineage>
        <taxon>Eukaryota</taxon>
        <taxon>Viridiplantae</taxon>
        <taxon>Streptophyta</taxon>
        <taxon>Embryophyta</taxon>
        <taxon>Tracheophyta</taxon>
        <taxon>Spermatophyta</taxon>
        <taxon>Magnoliopsida</taxon>
        <taxon>eudicotyledons</taxon>
        <taxon>Gunneridae</taxon>
        <taxon>Pentapetalae</taxon>
        <taxon>asterids</taxon>
        <taxon>lamiids</taxon>
        <taxon>Solanales</taxon>
        <taxon>Solanaceae</taxon>
        <taxon>Solanoideae</taxon>
        <taxon>Datureae</taxon>
        <taxon>Datura</taxon>
    </lineage>
</organism>
<comment type="caution">
    <text evidence="1">The sequence shown here is derived from an EMBL/GenBank/DDBJ whole genome shotgun (WGS) entry which is preliminary data.</text>
</comment>
<protein>
    <submittedName>
        <fullName evidence="1">Uncharacterized protein</fullName>
    </submittedName>
</protein>
<sequence length="146" mass="15893">MAESSVLNSLKNIIAHMSYALDEGVWIKKSNYKPKIKYVSPEGPSSVKIDEAQGAILNSILSEAQEIKQSLGVVVCDLHKCTKLLGKLSTDMTSLQAQISLIQKEGVKSFNLVLKQVDSIAARVKVLDNKLVVAIQNSYSSVMTQA</sequence>
<evidence type="ECO:0000313" key="2">
    <source>
        <dbReference type="Proteomes" id="UP000823775"/>
    </source>
</evidence>
<proteinExistence type="predicted"/>
<keyword evidence="2" id="KW-1185">Reference proteome</keyword>
<accession>A0ABS8VJX4</accession>